<keyword evidence="2" id="KW-0698">rRNA processing</keyword>
<organism evidence="4 5">
    <name type="scientific">Venturia nashicola</name>
    <dbReference type="NCBI Taxonomy" id="86259"/>
    <lineage>
        <taxon>Eukaryota</taxon>
        <taxon>Fungi</taxon>
        <taxon>Dikarya</taxon>
        <taxon>Ascomycota</taxon>
        <taxon>Pezizomycotina</taxon>
        <taxon>Dothideomycetes</taxon>
        <taxon>Pleosporomycetidae</taxon>
        <taxon>Venturiales</taxon>
        <taxon>Venturiaceae</taxon>
        <taxon>Venturia</taxon>
    </lineage>
</organism>
<sequence length="196" mass="21812">MDLHNSGAGGASLIAQRQEKFELGVWLALSRWQALTVAVQNLWGGPDSEDKRDWFAGAVVELFTDPTQPTPEQEDVEERLLQVMQDEFEVAVEDGTSTIVAVRVMAIWEETGDGNFSTVDRLHAEWQERKNRQTQAVSVQNVEPEAASEDGDSVDDESDDDDVEMGDAPALVPARERIRPVVDEDGFTQVVSKKKR</sequence>
<proteinExistence type="inferred from homology"/>
<reference evidence="4 5" key="1">
    <citation type="submission" date="2019-04" db="EMBL/GenBank/DDBJ databases">
        <title>High contiguity whole genome sequence and gene annotation resource for two Venturia nashicola isolates.</title>
        <authorList>
            <person name="Prokchorchik M."/>
            <person name="Won K."/>
            <person name="Lee Y."/>
            <person name="Choi E.D."/>
            <person name="Segonzac C."/>
            <person name="Sohn K.H."/>
        </authorList>
    </citation>
    <scope>NUCLEOTIDE SEQUENCE [LARGE SCALE GENOMIC DNA]</scope>
    <source>
        <strain evidence="4 5">PRI2</strain>
    </source>
</reference>
<dbReference type="STRING" id="86259.A0A4Z1P3E4"/>
<dbReference type="Proteomes" id="UP000298493">
    <property type="component" value="Unassembled WGS sequence"/>
</dbReference>
<protein>
    <submittedName>
        <fullName evidence="4">Gb</fullName>
    </submittedName>
</protein>
<dbReference type="Pfam" id="PF10273">
    <property type="entry name" value="WGG"/>
    <property type="match status" value="1"/>
</dbReference>
<gene>
    <name evidence="4" type="ORF">E6O75_ATG05634</name>
</gene>
<name>A0A4Z1P3E4_9PEZI</name>
<feature type="compositionally biased region" description="Acidic residues" evidence="3">
    <location>
        <begin position="146"/>
        <end position="165"/>
    </location>
</feature>
<evidence type="ECO:0000313" key="4">
    <source>
        <dbReference type="EMBL" id="TID20869.1"/>
    </source>
</evidence>
<feature type="region of interest" description="Disordered" evidence="3">
    <location>
        <begin position="131"/>
        <end position="177"/>
    </location>
</feature>
<evidence type="ECO:0000256" key="1">
    <source>
        <dbReference type="ARBA" id="ARBA00006524"/>
    </source>
</evidence>
<dbReference type="InterPro" id="IPR019398">
    <property type="entry name" value="Pre-rRNA_process_TSR2"/>
</dbReference>
<keyword evidence="5" id="KW-1185">Reference proteome</keyword>
<dbReference type="EMBL" id="SNSC02000010">
    <property type="protein sequence ID" value="TID20869.1"/>
    <property type="molecule type" value="Genomic_DNA"/>
</dbReference>
<evidence type="ECO:0000313" key="5">
    <source>
        <dbReference type="Proteomes" id="UP000298493"/>
    </source>
</evidence>
<evidence type="ECO:0000256" key="2">
    <source>
        <dbReference type="ARBA" id="ARBA00022552"/>
    </source>
</evidence>
<dbReference type="PANTHER" id="PTHR21250">
    <property type="entry name" value="PRE-RRNA-PROCESSING PROTEIN TSR2 HOMOLOG"/>
    <property type="match status" value="1"/>
</dbReference>
<accession>A0A4Z1P3E4</accession>
<dbReference type="AlphaFoldDB" id="A0A4Z1P3E4"/>
<evidence type="ECO:0000256" key="3">
    <source>
        <dbReference type="SAM" id="MobiDB-lite"/>
    </source>
</evidence>
<comment type="similarity">
    <text evidence="1">Belongs to the TSR2 family.</text>
</comment>
<comment type="caution">
    <text evidence="4">The sequence shown here is derived from an EMBL/GenBank/DDBJ whole genome shotgun (WGS) entry which is preliminary data.</text>
</comment>
<dbReference type="GO" id="GO:0006364">
    <property type="term" value="P:rRNA processing"/>
    <property type="evidence" value="ECO:0007669"/>
    <property type="project" value="UniProtKB-KW"/>
</dbReference>